<proteinExistence type="predicted"/>
<reference evidence="1 2" key="1">
    <citation type="journal article" date="2021" name="ACS Chem. Biol.">
        <title>Genomic-Led Discovery of a Novel Glycopeptide Antibiotic by Nonomuraea coxensis DSM 45129.</title>
        <authorList>
            <person name="Yushchuk O."/>
            <person name="Vior N.M."/>
            <person name="Andreo-Vidal A."/>
            <person name="Berini F."/>
            <person name="Ruckert C."/>
            <person name="Busche T."/>
            <person name="Binda E."/>
            <person name="Kalinowski J."/>
            <person name="Truman A.W."/>
            <person name="Marinelli F."/>
        </authorList>
    </citation>
    <scope>NUCLEOTIDE SEQUENCE [LARGE SCALE GENOMIC DNA]</scope>
    <source>
        <strain evidence="1 2">DSM 45129</strain>
    </source>
</reference>
<accession>A0ABX8TZE6</accession>
<organism evidence="1 2">
    <name type="scientific">Nonomuraea coxensis DSM 45129</name>
    <dbReference type="NCBI Taxonomy" id="1122611"/>
    <lineage>
        <taxon>Bacteria</taxon>
        <taxon>Bacillati</taxon>
        <taxon>Actinomycetota</taxon>
        <taxon>Actinomycetes</taxon>
        <taxon>Streptosporangiales</taxon>
        <taxon>Streptosporangiaceae</taxon>
        <taxon>Nonomuraea</taxon>
    </lineage>
</organism>
<name>A0ABX8TZE6_9ACTN</name>
<dbReference type="Proteomes" id="UP000824681">
    <property type="component" value="Chromosome"/>
</dbReference>
<evidence type="ECO:0000313" key="1">
    <source>
        <dbReference type="EMBL" id="QYC40870.1"/>
    </source>
</evidence>
<gene>
    <name evidence="1" type="ORF">Nocox_16280</name>
</gene>
<keyword evidence="2" id="KW-1185">Reference proteome</keyword>
<sequence>MGDVVQRVQVKTCMTKREVTIGRRLPGTSKGALVPYGIDEVDAFFLLDGELSIFLIPISEVAGKLRISLAKHRRFRVGSAISLIR</sequence>
<protein>
    <submittedName>
        <fullName evidence="1">Uncharacterized protein</fullName>
    </submittedName>
</protein>
<dbReference type="EMBL" id="CP068985">
    <property type="protein sequence ID" value="QYC40870.1"/>
    <property type="molecule type" value="Genomic_DNA"/>
</dbReference>
<evidence type="ECO:0000313" key="2">
    <source>
        <dbReference type="Proteomes" id="UP000824681"/>
    </source>
</evidence>